<accession>A0A1E4T8F5</accession>
<reference evidence="9" key="1">
    <citation type="submission" date="2016-04" db="EMBL/GenBank/DDBJ databases">
        <title>Comparative genomics of biotechnologically important yeasts.</title>
        <authorList>
            <consortium name="DOE Joint Genome Institute"/>
            <person name="Riley R."/>
            <person name="Haridas S."/>
            <person name="Wolfe K.H."/>
            <person name="Lopes M.R."/>
            <person name="Hittinger C.T."/>
            <person name="Goker M."/>
            <person name="Salamov A."/>
            <person name="Wisecaver J."/>
            <person name="Long T.M."/>
            <person name="Aerts A.L."/>
            <person name="Barry K."/>
            <person name="Choi C."/>
            <person name="Clum A."/>
            <person name="Coughlan A.Y."/>
            <person name="Deshpande S."/>
            <person name="Douglass A.P."/>
            <person name="Hanson S.J."/>
            <person name="Klenk H.-P."/>
            <person name="Labutti K."/>
            <person name="Lapidus A."/>
            <person name="Lindquist E."/>
            <person name="Lipzen A."/>
            <person name="Meier-Kolthoff J.P."/>
            <person name="Ohm R.A."/>
            <person name="Otillar R.P."/>
            <person name="Pangilinan J."/>
            <person name="Peng Y."/>
            <person name="Rokas A."/>
            <person name="Rosa C.A."/>
            <person name="Scheuner C."/>
            <person name="Sibirny A.A."/>
            <person name="Slot J.C."/>
            <person name="Stielow J.B."/>
            <person name="Sun H."/>
            <person name="Kurtzman C.P."/>
            <person name="Blackwell M."/>
            <person name="Grigoriev I.V."/>
            <person name="Jeffries T.W."/>
        </authorList>
    </citation>
    <scope>NUCLEOTIDE SEQUENCE [LARGE SCALE GENOMIC DNA]</scope>
    <source>
        <strain evidence="9">NRRL YB-2248</strain>
    </source>
</reference>
<evidence type="ECO:0000256" key="6">
    <source>
        <dbReference type="ARBA" id="ARBA00023016"/>
    </source>
</evidence>
<dbReference type="Pfam" id="PF01205">
    <property type="entry name" value="Impact_N"/>
    <property type="match status" value="1"/>
</dbReference>
<sequence length="274" mass="31088">MESQELQDETGAIEAIYPDCIQRLAPLIYKFKVPQHEHITIQMSFPEEYPQELPHILDVLSEKEGYDEGYLTNLFQEVLESIFNEGDVCIFDFFTELDAVLYTGEEEQEEEAQESHWNAEDNNSSVVAKQVDYLKGWSISDPIVDRKSTFVAFAKRVTSIDDAYDFLETLKMDKKVSRAQHCMTAWRIKSEESSAQYQDCDDDGETAAGGRLLHLLTIMDAWNVMVVVCRWFGGIHIGPDRFKHINASARDAVVKGGFVTLDGSGAVKKGKKKK</sequence>
<keyword evidence="9" id="KW-1185">Reference proteome</keyword>
<dbReference type="InterPro" id="IPR016135">
    <property type="entry name" value="UBQ-conjugating_enzyme/RWD"/>
</dbReference>
<organism evidence="8 9">
    <name type="scientific">[Candida] arabinofermentans NRRL YB-2248</name>
    <dbReference type="NCBI Taxonomy" id="983967"/>
    <lineage>
        <taxon>Eukaryota</taxon>
        <taxon>Fungi</taxon>
        <taxon>Dikarya</taxon>
        <taxon>Ascomycota</taxon>
        <taxon>Saccharomycotina</taxon>
        <taxon>Pichiomycetes</taxon>
        <taxon>Pichiales</taxon>
        <taxon>Pichiaceae</taxon>
        <taxon>Ogataea</taxon>
        <taxon>Ogataea/Candida clade</taxon>
    </lineage>
</organism>
<dbReference type="InterPro" id="IPR006575">
    <property type="entry name" value="RWD_dom"/>
</dbReference>
<dbReference type="PANTHER" id="PTHR16301:SF25">
    <property type="entry name" value="PROTEIN IMPACT"/>
    <property type="match status" value="1"/>
</dbReference>
<comment type="similarity">
    <text evidence="2">Belongs to the IMPACT family.</text>
</comment>
<dbReference type="PANTHER" id="PTHR16301">
    <property type="entry name" value="IMPACT-RELATED"/>
    <property type="match status" value="1"/>
</dbReference>
<dbReference type="GO" id="GO:0006446">
    <property type="term" value="P:regulation of translational initiation"/>
    <property type="evidence" value="ECO:0007669"/>
    <property type="project" value="TreeGrafter"/>
</dbReference>
<keyword evidence="3" id="KW-0963">Cytoplasm</keyword>
<evidence type="ECO:0000313" key="9">
    <source>
        <dbReference type="Proteomes" id="UP000094801"/>
    </source>
</evidence>
<feature type="domain" description="RWD" evidence="7">
    <location>
        <begin position="8"/>
        <end position="104"/>
    </location>
</feature>
<dbReference type="AlphaFoldDB" id="A0A1E4T8F5"/>
<dbReference type="Pfam" id="PF05773">
    <property type="entry name" value="RWD"/>
    <property type="match status" value="1"/>
</dbReference>
<dbReference type="SUPFAM" id="SSF54495">
    <property type="entry name" value="UBC-like"/>
    <property type="match status" value="1"/>
</dbReference>
<evidence type="ECO:0000256" key="5">
    <source>
        <dbReference type="ARBA" id="ARBA00022845"/>
    </source>
</evidence>
<dbReference type="GO" id="GO:0005737">
    <property type="term" value="C:cytoplasm"/>
    <property type="evidence" value="ECO:0007669"/>
    <property type="project" value="UniProtKB-SubCell"/>
</dbReference>
<dbReference type="CDD" id="cd23822">
    <property type="entry name" value="RWD_ScYIH1-like"/>
    <property type="match status" value="1"/>
</dbReference>
<protein>
    <recommendedName>
        <fullName evidence="7">RWD domain-containing protein</fullName>
    </recommendedName>
</protein>
<dbReference type="PROSITE" id="PS50908">
    <property type="entry name" value="RWD"/>
    <property type="match status" value="1"/>
</dbReference>
<evidence type="ECO:0000256" key="3">
    <source>
        <dbReference type="ARBA" id="ARBA00022490"/>
    </source>
</evidence>
<dbReference type="Gene3D" id="3.30.230.30">
    <property type="entry name" value="Impact, N-terminal domain"/>
    <property type="match status" value="1"/>
</dbReference>
<dbReference type="Proteomes" id="UP000094801">
    <property type="component" value="Unassembled WGS sequence"/>
</dbReference>
<comment type="subcellular location">
    <subcellularLocation>
        <location evidence="1">Cytoplasm</location>
    </subcellularLocation>
</comment>
<dbReference type="InterPro" id="IPR036956">
    <property type="entry name" value="Impact_N_sf"/>
</dbReference>
<evidence type="ECO:0000256" key="1">
    <source>
        <dbReference type="ARBA" id="ARBA00004496"/>
    </source>
</evidence>
<gene>
    <name evidence="8" type="ORF">CANARDRAFT_193121</name>
</gene>
<keyword evidence="5" id="KW-0810">Translation regulation</keyword>
<keyword evidence="4" id="KW-0678">Repressor</keyword>
<dbReference type="SUPFAM" id="SSF54211">
    <property type="entry name" value="Ribosomal protein S5 domain 2-like"/>
    <property type="match status" value="1"/>
</dbReference>
<keyword evidence="6" id="KW-0346">Stress response</keyword>
<dbReference type="GO" id="GO:0140469">
    <property type="term" value="P:GCN2-mediated signaling"/>
    <property type="evidence" value="ECO:0007669"/>
    <property type="project" value="TreeGrafter"/>
</dbReference>
<dbReference type="InterPro" id="IPR023582">
    <property type="entry name" value="Impact"/>
</dbReference>
<dbReference type="STRING" id="983967.A0A1E4T8F5"/>
<dbReference type="OrthoDB" id="69641at2759"/>
<proteinExistence type="inferred from homology"/>
<dbReference type="Gene3D" id="3.10.110.10">
    <property type="entry name" value="Ubiquitin Conjugating Enzyme"/>
    <property type="match status" value="1"/>
</dbReference>
<dbReference type="InterPro" id="IPR001498">
    <property type="entry name" value="Impact_N"/>
</dbReference>
<evidence type="ECO:0000256" key="2">
    <source>
        <dbReference type="ARBA" id="ARBA00007665"/>
    </source>
</evidence>
<evidence type="ECO:0000259" key="7">
    <source>
        <dbReference type="PROSITE" id="PS50908"/>
    </source>
</evidence>
<name>A0A1E4T8F5_9ASCO</name>
<dbReference type="EMBL" id="KV453847">
    <property type="protein sequence ID" value="ODV88019.1"/>
    <property type="molecule type" value="Genomic_DNA"/>
</dbReference>
<dbReference type="InterPro" id="IPR020568">
    <property type="entry name" value="Ribosomal_Su5_D2-typ_SF"/>
</dbReference>
<evidence type="ECO:0000313" key="8">
    <source>
        <dbReference type="EMBL" id="ODV88019.1"/>
    </source>
</evidence>
<dbReference type="SMART" id="SM00591">
    <property type="entry name" value="RWD"/>
    <property type="match status" value="1"/>
</dbReference>
<evidence type="ECO:0000256" key="4">
    <source>
        <dbReference type="ARBA" id="ARBA00022491"/>
    </source>
</evidence>